<comment type="caution">
    <text evidence="3">The sequence shown here is derived from an EMBL/GenBank/DDBJ whole genome shotgun (WGS) entry which is preliminary data.</text>
</comment>
<sequence>MPAAARGLHALLAAVFGLVAVGCATVDADPAPAATAALAFVAVCQDPLRMTVLTDDYCLGGHSDAAWRFYSESLFRSVGPSTFDAGQKVYGGLRTLPEPDASTDIEVRWGRHATTADVHSMDRPSEVPGSPAPGRG</sequence>
<evidence type="ECO:0000313" key="4">
    <source>
        <dbReference type="Proteomes" id="UP001235712"/>
    </source>
</evidence>
<dbReference type="PROSITE" id="PS51257">
    <property type="entry name" value="PROKAR_LIPOPROTEIN"/>
    <property type="match status" value="1"/>
</dbReference>
<gene>
    <name evidence="3" type="ORF">J2S57_002527</name>
</gene>
<dbReference type="RefSeq" id="WP_307241951.1">
    <property type="nucleotide sequence ID" value="NZ_JAUSQZ010000001.1"/>
</dbReference>
<evidence type="ECO:0000256" key="2">
    <source>
        <dbReference type="SAM" id="SignalP"/>
    </source>
</evidence>
<evidence type="ECO:0000256" key="1">
    <source>
        <dbReference type="SAM" id="MobiDB-lite"/>
    </source>
</evidence>
<keyword evidence="4" id="KW-1185">Reference proteome</keyword>
<dbReference type="Proteomes" id="UP001235712">
    <property type="component" value="Unassembled WGS sequence"/>
</dbReference>
<dbReference type="EMBL" id="JAUSQZ010000001">
    <property type="protein sequence ID" value="MDP9826778.1"/>
    <property type="molecule type" value="Genomic_DNA"/>
</dbReference>
<evidence type="ECO:0008006" key="5">
    <source>
        <dbReference type="Google" id="ProtNLM"/>
    </source>
</evidence>
<feature type="signal peptide" evidence="2">
    <location>
        <begin position="1"/>
        <end position="28"/>
    </location>
</feature>
<organism evidence="3 4">
    <name type="scientific">Kineosporia succinea</name>
    <dbReference type="NCBI Taxonomy" id="84632"/>
    <lineage>
        <taxon>Bacteria</taxon>
        <taxon>Bacillati</taxon>
        <taxon>Actinomycetota</taxon>
        <taxon>Actinomycetes</taxon>
        <taxon>Kineosporiales</taxon>
        <taxon>Kineosporiaceae</taxon>
        <taxon>Kineosporia</taxon>
    </lineage>
</organism>
<protein>
    <recommendedName>
        <fullName evidence="5">Lipoprotein</fullName>
    </recommendedName>
</protein>
<name>A0ABT9P272_9ACTN</name>
<accession>A0ABT9P272</accession>
<feature type="chain" id="PRO_5045490553" description="Lipoprotein" evidence="2">
    <location>
        <begin position="29"/>
        <end position="136"/>
    </location>
</feature>
<reference evidence="3 4" key="1">
    <citation type="submission" date="2023-07" db="EMBL/GenBank/DDBJ databases">
        <title>Sequencing the genomes of 1000 actinobacteria strains.</title>
        <authorList>
            <person name="Klenk H.-P."/>
        </authorList>
    </citation>
    <scope>NUCLEOTIDE SEQUENCE [LARGE SCALE GENOMIC DNA]</scope>
    <source>
        <strain evidence="3 4">DSM 44388</strain>
    </source>
</reference>
<evidence type="ECO:0000313" key="3">
    <source>
        <dbReference type="EMBL" id="MDP9826778.1"/>
    </source>
</evidence>
<proteinExistence type="predicted"/>
<feature type="region of interest" description="Disordered" evidence="1">
    <location>
        <begin position="115"/>
        <end position="136"/>
    </location>
</feature>
<keyword evidence="2" id="KW-0732">Signal</keyword>